<gene>
    <name evidence="1" type="ORF">EVAR_78550_1</name>
</gene>
<reference evidence="1 2" key="1">
    <citation type="journal article" date="2019" name="Commun. Biol.">
        <title>The bagworm genome reveals a unique fibroin gene that provides high tensile strength.</title>
        <authorList>
            <person name="Kono N."/>
            <person name="Nakamura H."/>
            <person name="Ohtoshi R."/>
            <person name="Tomita M."/>
            <person name="Numata K."/>
            <person name="Arakawa K."/>
        </authorList>
    </citation>
    <scope>NUCLEOTIDE SEQUENCE [LARGE SCALE GENOMIC DNA]</scope>
</reference>
<protein>
    <submittedName>
        <fullName evidence="1">Uncharacterized protein</fullName>
    </submittedName>
</protein>
<accession>A0A4C1W8L3</accession>
<organism evidence="1 2">
    <name type="scientific">Eumeta variegata</name>
    <name type="common">Bagworm moth</name>
    <name type="synonym">Eumeta japonica</name>
    <dbReference type="NCBI Taxonomy" id="151549"/>
    <lineage>
        <taxon>Eukaryota</taxon>
        <taxon>Metazoa</taxon>
        <taxon>Ecdysozoa</taxon>
        <taxon>Arthropoda</taxon>
        <taxon>Hexapoda</taxon>
        <taxon>Insecta</taxon>
        <taxon>Pterygota</taxon>
        <taxon>Neoptera</taxon>
        <taxon>Endopterygota</taxon>
        <taxon>Lepidoptera</taxon>
        <taxon>Glossata</taxon>
        <taxon>Ditrysia</taxon>
        <taxon>Tineoidea</taxon>
        <taxon>Psychidae</taxon>
        <taxon>Oiketicinae</taxon>
        <taxon>Eumeta</taxon>
    </lineage>
</organism>
<dbReference type="EMBL" id="BGZK01000490">
    <property type="protein sequence ID" value="GBP46849.1"/>
    <property type="molecule type" value="Genomic_DNA"/>
</dbReference>
<evidence type="ECO:0000313" key="2">
    <source>
        <dbReference type="Proteomes" id="UP000299102"/>
    </source>
</evidence>
<evidence type="ECO:0000313" key="1">
    <source>
        <dbReference type="EMBL" id="GBP46849.1"/>
    </source>
</evidence>
<dbReference type="AlphaFoldDB" id="A0A4C1W8L3"/>
<dbReference type="Proteomes" id="UP000299102">
    <property type="component" value="Unassembled WGS sequence"/>
</dbReference>
<name>A0A4C1W8L3_EUMVA</name>
<keyword evidence="2" id="KW-1185">Reference proteome</keyword>
<comment type="caution">
    <text evidence="1">The sequence shown here is derived from an EMBL/GenBank/DDBJ whole genome shotgun (WGS) entry which is preliminary data.</text>
</comment>
<proteinExistence type="predicted"/>
<sequence length="162" mass="17950">MAYRAFRCAGAGGKSLSYDSKGIQTKKNLKVKPDFGIRHVWWSHALADLASARQWAEPTGARTEIQTGYAKLKKTYPFQHCLGYARRTNLHTVASSPAIELDNARGEPRQTLIILLPQRRESSTGFGLNFHGEHPERGSSTRGSAAMCTSVGSSRFERLDLK</sequence>